<name>A0A368E138_9PROT</name>
<evidence type="ECO:0000259" key="11">
    <source>
        <dbReference type="Pfam" id="PF01634"/>
    </source>
</evidence>
<reference evidence="12 13" key="1">
    <citation type="journal article" date="2018" name="Microbiome">
        <title>Fine metagenomic profile of the Mediterranean stratified and mixed water columns revealed by assembly and recruitment.</title>
        <authorList>
            <person name="Haro-Moreno J.M."/>
            <person name="Lopez-Perez M."/>
            <person name="De La Torre J.R."/>
            <person name="Picazo A."/>
            <person name="Camacho A."/>
            <person name="Rodriguez-Valera F."/>
        </authorList>
    </citation>
    <scope>NUCLEOTIDE SEQUENCE [LARGE SCALE GENOMIC DNA]</scope>
    <source>
        <strain evidence="12">MED-G55</strain>
    </source>
</reference>
<accession>A0A368E138</accession>
<dbReference type="Proteomes" id="UP000252132">
    <property type="component" value="Unassembled WGS sequence"/>
</dbReference>
<dbReference type="NCBIfam" id="TIGR00070">
    <property type="entry name" value="hisG"/>
    <property type="match status" value="1"/>
</dbReference>
<proteinExistence type="predicted"/>
<dbReference type="GO" id="GO:0005737">
    <property type="term" value="C:cytoplasm"/>
    <property type="evidence" value="ECO:0007669"/>
    <property type="project" value="InterPro"/>
</dbReference>
<comment type="catalytic activity">
    <reaction evidence="1">
        <text>1-(5-phospho-beta-D-ribosyl)-ATP + diphosphate = 5-phospho-alpha-D-ribose 1-diphosphate + ATP</text>
        <dbReference type="Rhea" id="RHEA:18473"/>
        <dbReference type="ChEBI" id="CHEBI:30616"/>
        <dbReference type="ChEBI" id="CHEBI:33019"/>
        <dbReference type="ChEBI" id="CHEBI:58017"/>
        <dbReference type="ChEBI" id="CHEBI:73183"/>
        <dbReference type="EC" id="2.4.2.17"/>
    </reaction>
</comment>
<evidence type="ECO:0000256" key="5">
    <source>
        <dbReference type="ARBA" id="ARBA00022605"/>
    </source>
</evidence>
<dbReference type="EC" id="2.4.2.17" evidence="3 10"/>
<keyword evidence="8" id="KW-0368">Histidine biosynthesis</keyword>
<comment type="pathway">
    <text evidence="2">Amino-acid biosynthesis; L-histidine biosynthesis; L-histidine from 5-phospho-alpha-D-ribose 1-diphosphate: step 1/9.</text>
</comment>
<comment type="function">
    <text evidence="9">Catalyzes the condensation of ATP and 5-phosphoribose 1-diphosphate to form N'-(5'-phosphoribosyl)-ATP (PR-ATP). Has a crucial role in the pathway because the rate of histidine biosynthesis seems to be controlled primarily by regulation of HisG enzymatic activity.</text>
</comment>
<evidence type="ECO:0000313" key="13">
    <source>
        <dbReference type="Proteomes" id="UP000252132"/>
    </source>
</evidence>
<organism evidence="12 13">
    <name type="scientific">PS1 clade bacterium</name>
    <dbReference type="NCBI Taxonomy" id="2175152"/>
    <lineage>
        <taxon>Bacteria</taxon>
        <taxon>Pseudomonadati</taxon>
        <taxon>Pseudomonadota</taxon>
        <taxon>Alphaproteobacteria</taxon>
        <taxon>PS1 clade</taxon>
    </lineage>
</organism>
<evidence type="ECO:0000256" key="7">
    <source>
        <dbReference type="ARBA" id="ARBA00022679"/>
    </source>
</evidence>
<dbReference type="InterPro" id="IPR018198">
    <property type="entry name" value="ATP_PRibTrfase_CS"/>
</dbReference>
<keyword evidence="7 12" id="KW-0808">Transferase</keyword>
<dbReference type="InterPro" id="IPR001348">
    <property type="entry name" value="ATP_PRibTrfase_HisG"/>
</dbReference>
<evidence type="ECO:0000256" key="6">
    <source>
        <dbReference type="ARBA" id="ARBA00022676"/>
    </source>
</evidence>
<gene>
    <name evidence="12" type="ORF">DBW69_02455</name>
</gene>
<evidence type="ECO:0000256" key="8">
    <source>
        <dbReference type="ARBA" id="ARBA00023102"/>
    </source>
</evidence>
<comment type="caution">
    <text evidence="12">The sequence shown here is derived from an EMBL/GenBank/DDBJ whole genome shotgun (WGS) entry which is preliminary data.</text>
</comment>
<evidence type="ECO:0000256" key="2">
    <source>
        <dbReference type="ARBA" id="ARBA00004667"/>
    </source>
</evidence>
<evidence type="ECO:0000313" key="12">
    <source>
        <dbReference type="EMBL" id="RCL77799.1"/>
    </source>
</evidence>
<sequence length="353" mass="38228">MPIDLPVDLPVDLKDESQDLKTFILAVPSKGRLEEKSAEIFSKAGLTLIRDGARGYRGEMAGINSVRVEYVSAGDIAARLAEGSAHMGITGEDLLREEIADFNSAIHLVSPLGFGQADVVVAIPDGWVDVTTMNDLADVAAEFRARHGRRLRVATKYTHLTTDFFARHGADDCELVQSFGATEGAPGSGAAEAIVDITSTGATLAANNLRIPEDGVILKSEAQLAASLKADWSDKARAAAKFILTRLEAYQIAKKQIKVCLRSSPGMASPILKPQKEIRELKEKYDAKLVDMIVGSTEQGGSSYTFILPANQQAAFMNDMIGNQLFAIGEVSKPDFLYFQRCEMLEHLLGRLV</sequence>
<evidence type="ECO:0000256" key="1">
    <source>
        <dbReference type="ARBA" id="ARBA00000915"/>
    </source>
</evidence>
<dbReference type="GO" id="GO:0003879">
    <property type="term" value="F:ATP phosphoribosyltransferase activity"/>
    <property type="evidence" value="ECO:0007669"/>
    <property type="project" value="UniProtKB-UniRule"/>
</dbReference>
<protein>
    <recommendedName>
        <fullName evidence="4 10">ATP phosphoribosyltransferase</fullName>
        <ecNumber evidence="3 10">2.4.2.17</ecNumber>
    </recommendedName>
</protein>
<evidence type="ECO:0000256" key="3">
    <source>
        <dbReference type="ARBA" id="ARBA00011946"/>
    </source>
</evidence>
<evidence type="ECO:0000256" key="4">
    <source>
        <dbReference type="ARBA" id="ARBA00020998"/>
    </source>
</evidence>
<feature type="domain" description="ATP phosphoribosyltransferase catalytic" evidence="11">
    <location>
        <begin position="73"/>
        <end position="248"/>
    </location>
</feature>
<keyword evidence="6 12" id="KW-0328">Glycosyltransferase</keyword>
<dbReference type="EMBL" id="QOQF01000005">
    <property type="protein sequence ID" value="RCL77799.1"/>
    <property type="molecule type" value="Genomic_DNA"/>
</dbReference>
<keyword evidence="5" id="KW-0028">Amino-acid biosynthesis</keyword>
<dbReference type="Pfam" id="PF01634">
    <property type="entry name" value="HisG"/>
    <property type="match status" value="1"/>
</dbReference>
<evidence type="ECO:0000256" key="9">
    <source>
        <dbReference type="ARBA" id="ARBA00024861"/>
    </source>
</evidence>
<dbReference type="PANTHER" id="PTHR21403:SF8">
    <property type="entry name" value="ATP PHOSPHORIBOSYLTRANSFERASE"/>
    <property type="match status" value="1"/>
</dbReference>
<dbReference type="CDD" id="cd13593">
    <property type="entry name" value="PBP2_HisGL3"/>
    <property type="match status" value="1"/>
</dbReference>
<dbReference type="SUPFAM" id="SSF53850">
    <property type="entry name" value="Periplasmic binding protein-like II"/>
    <property type="match status" value="1"/>
</dbReference>
<dbReference type="PROSITE" id="PS01316">
    <property type="entry name" value="ATP_P_PHORIBOSYLTR"/>
    <property type="match status" value="1"/>
</dbReference>
<dbReference type="Gene3D" id="3.40.190.10">
    <property type="entry name" value="Periplasmic binding protein-like II"/>
    <property type="match status" value="2"/>
</dbReference>
<dbReference type="UniPathway" id="UPA00031">
    <property type="reaction ID" value="UER00006"/>
</dbReference>
<dbReference type="PANTHER" id="PTHR21403">
    <property type="entry name" value="ATP PHOSPHORIBOSYLTRANSFERASE ATP-PRTASE"/>
    <property type="match status" value="1"/>
</dbReference>
<evidence type="ECO:0000256" key="10">
    <source>
        <dbReference type="NCBIfam" id="TIGR00070"/>
    </source>
</evidence>
<dbReference type="GO" id="GO:0000105">
    <property type="term" value="P:L-histidine biosynthetic process"/>
    <property type="evidence" value="ECO:0007669"/>
    <property type="project" value="UniProtKB-UniRule"/>
</dbReference>
<dbReference type="InterPro" id="IPR013820">
    <property type="entry name" value="ATP_PRibTrfase_cat"/>
</dbReference>
<dbReference type="AlphaFoldDB" id="A0A368E138"/>